<protein>
    <submittedName>
        <fullName evidence="2">Uncharacterized protein</fullName>
    </submittedName>
</protein>
<evidence type="ECO:0000313" key="3">
    <source>
        <dbReference type="Proteomes" id="UP000800094"/>
    </source>
</evidence>
<dbReference type="RefSeq" id="XP_033687257.1">
    <property type="nucleotide sequence ID" value="XM_033821177.1"/>
</dbReference>
<dbReference type="EMBL" id="ML987192">
    <property type="protein sequence ID" value="KAF2252253.1"/>
    <property type="molecule type" value="Genomic_DNA"/>
</dbReference>
<feature type="non-terminal residue" evidence="2">
    <location>
        <position position="1"/>
    </location>
</feature>
<accession>A0A6A6IRU8</accession>
<organism evidence="2 3">
    <name type="scientific">Trematosphaeria pertusa</name>
    <dbReference type="NCBI Taxonomy" id="390896"/>
    <lineage>
        <taxon>Eukaryota</taxon>
        <taxon>Fungi</taxon>
        <taxon>Dikarya</taxon>
        <taxon>Ascomycota</taxon>
        <taxon>Pezizomycotina</taxon>
        <taxon>Dothideomycetes</taxon>
        <taxon>Pleosporomycetidae</taxon>
        <taxon>Pleosporales</taxon>
        <taxon>Massarineae</taxon>
        <taxon>Trematosphaeriaceae</taxon>
        <taxon>Trematosphaeria</taxon>
    </lineage>
</organism>
<feature type="region of interest" description="Disordered" evidence="1">
    <location>
        <begin position="218"/>
        <end position="243"/>
    </location>
</feature>
<feature type="region of interest" description="Disordered" evidence="1">
    <location>
        <begin position="19"/>
        <end position="38"/>
    </location>
</feature>
<keyword evidence="3" id="KW-1185">Reference proteome</keyword>
<proteinExistence type="predicted"/>
<reference evidence="2" key="1">
    <citation type="journal article" date="2020" name="Stud. Mycol.">
        <title>101 Dothideomycetes genomes: a test case for predicting lifestyles and emergence of pathogens.</title>
        <authorList>
            <person name="Haridas S."/>
            <person name="Albert R."/>
            <person name="Binder M."/>
            <person name="Bloem J."/>
            <person name="Labutti K."/>
            <person name="Salamov A."/>
            <person name="Andreopoulos B."/>
            <person name="Baker S."/>
            <person name="Barry K."/>
            <person name="Bills G."/>
            <person name="Bluhm B."/>
            <person name="Cannon C."/>
            <person name="Castanera R."/>
            <person name="Culley D."/>
            <person name="Daum C."/>
            <person name="Ezra D."/>
            <person name="Gonzalez J."/>
            <person name="Henrissat B."/>
            <person name="Kuo A."/>
            <person name="Liang C."/>
            <person name="Lipzen A."/>
            <person name="Lutzoni F."/>
            <person name="Magnuson J."/>
            <person name="Mondo S."/>
            <person name="Nolan M."/>
            <person name="Ohm R."/>
            <person name="Pangilinan J."/>
            <person name="Park H.-J."/>
            <person name="Ramirez L."/>
            <person name="Alfaro M."/>
            <person name="Sun H."/>
            <person name="Tritt A."/>
            <person name="Yoshinaga Y."/>
            <person name="Zwiers L.-H."/>
            <person name="Turgeon B."/>
            <person name="Goodwin S."/>
            <person name="Spatafora J."/>
            <person name="Crous P."/>
            <person name="Grigoriev I."/>
        </authorList>
    </citation>
    <scope>NUCLEOTIDE SEQUENCE</scope>
    <source>
        <strain evidence="2">CBS 122368</strain>
    </source>
</reference>
<evidence type="ECO:0000256" key="1">
    <source>
        <dbReference type="SAM" id="MobiDB-lite"/>
    </source>
</evidence>
<evidence type="ECO:0000313" key="2">
    <source>
        <dbReference type="EMBL" id="KAF2252253.1"/>
    </source>
</evidence>
<dbReference type="Proteomes" id="UP000800094">
    <property type="component" value="Unassembled WGS sequence"/>
</dbReference>
<feature type="compositionally biased region" description="Basic and acidic residues" evidence="1">
    <location>
        <begin position="232"/>
        <end position="241"/>
    </location>
</feature>
<feature type="compositionally biased region" description="Polar residues" evidence="1">
    <location>
        <begin position="220"/>
        <end position="229"/>
    </location>
</feature>
<name>A0A6A6IRU8_9PLEO</name>
<sequence>WVDGGGRTQTPANVVTLGGRLGRGQNPAEFPPDDAIRRGTRLRTSPRHRHRRRQSIAVARCHPGRVSRARLLPCRFRLTLPSHTALRCPVPPPLPPTADSICGTTGPGTLRFYCAAPIRPQRRTVLVSSERFTIRHTHLGVALWTGPFEVDAPAASKTLRRTRTDSLRRRGRDGLLACGCKQSIRRSSTSPCIRPPQQLQPDARETTPFLQEGHALQCRPANSPNSQHHGGSKQDRNESKSGVHRTLAAEWRITAIWPSNWPSGSSALWTASTYHSVDTSNLQRMRTMIGRFVKVFCYWQFLPNSCYG</sequence>
<dbReference type="GeneID" id="54574507"/>
<dbReference type="AlphaFoldDB" id="A0A6A6IRU8"/>
<gene>
    <name evidence="2" type="ORF">BU26DRAFT_254029</name>
</gene>